<sequence length="306" mass="32787">MHVEHRVTVPAAAESVYELLADVTLWPATFGPTIDAERLSLHDGKERIRLCALANGTVKTWVSRRTLDPGALRIGFLQELSAPPVAEMGGEWVLTPAGDRTEVSLTHDFRALGDDEEALAWIAKAVDTNSHAELAALAAAVAAPAGAFLDFTDEVRTSTPLQEMYDFLYRAAEWPTRLSHVDSMDLVEDPQGVQRMRMNTRTKDGGVHTTSSVRICTAPSRIAYKQTETPALMAAHAGRWLLRQDGDEVVAVSRHQVRINPDAVGTVLGPDAGLAQAGELIRSALGANSLATLNAASAHVTGAGRG</sequence>
<proteinExistence type="predicted"/>
<protein>
    <submittedName>
        <fullName evidence="1">Aromatase</fullName>
    </submittedName>
</protein>
<dbReference type="Proteomes" id="UP000295680">
    <property type="component" value="Unassembled WGS sequence"/>
</dbReference>
<dbReference type="InterPro" id="IPR023393">
    <property type="entry name" value="START-like_dom_sf"/>
</dbReference>
<evidence type="ECO:0000313" key="2">
    <source>
        <dbReference type="Proteomes" id="UP000295680"/>
    </source>
</evidence>
<dbReference type="CDD" id="cd08861">
    <property type="entry name" value="OtcD1_ARO-CYC_like"/>
    <property type="match status" value="2"/>
</dbReference>
<keyword evidence="2" id="KW-1185">Reference proteome</keyword>
<dbReference type="Pfam" id="PF10604">
    <property type="entry name" value="Polyketide_cyc2"/>
    <property type="match status" value="1"/>
</dbReference>
<dbReference type="OrthoDB" id="3419705at2"/>
<reference evidence="1 2" key="1">
    <citation type="submission" date="2019-03" db="EMBL/GenBank/DDBJ databases">
        <title>Genomic Encyclopedia of Type Strains, Phase IV (KMG-IV): sequencing the most valuable type-strain genomes for metagenomic binning, comparative biology and taxonomic classification.</title>
        <authorList>
            <person name="Goeker M."/>
        </authorList>
    </citation>
    <scope>NUCLEOTIDE SEQUENCE [LARGE SCALE GENOMIC DNA]</scope>
    <source>
        <strain evidence="1 2">DSM 45934</strain>
    </source>
</reference>
<comment type="caution">
    <text evidence="1">The sequence shown here is derived from an EMBL/GenBank/DDBJ whole genome shotgun (WGS) entry which is preliminary data.</text>
</comment>
<evidence type="ECO:0000313" key="1">
    <source>
        <dbReference type="EMBL" id="TCO62052.1"/>
    </source>
</evidence>
<accession>A0A4R2JSY0</accession>
<name>A0A4R2JSY0_9PSEU</name>
<organism evidence="1 2">
    <name type="scientific">Actinocrispum wychmicini</name>
    <dbReference type="NCBI Taxonomy" id="1213861"/>
    <lineage>
        <taxon>Bacteria</taxon>
        <taxon>Bacillati</taxon>
        <taxon>Actinomycetota</taxon>
        <taxon>Actinomycetes</taxon>
        <taxon>Pseudonocardiales</taxon>
        <taxon>Pseudonocardiaceae</taxon>
        <taxon>Actinocrispum</taxon>
    </lineage>
</organism>
<dbReference type="AlphaFoldDB" id="A0A4R2JSY0"/>
<dbReference type="Gene3D" id="3.30.530.20">
    <property type="match status" value="2"/>
</dbReference>
<dbReference type="EMBL" id="SLWS01000002">
    <property type="protein sequence ID" value="TCO62052.1"/>
    <property type="molecule type" value="Genomic_DNA"/>
</dbReference>
<dbReference type="RefSeq" id="WP_132113543.1">
    <property type="nucleotide sequence ID" value="NZ_SLWS01000002.1"/>
</dbReference>
<gene>
    <name evidence="1" type="ORF">EV192_102189</name>
</gene>
<dbReference type="SUPFAM" id="SSF55961">
    <property type="entry name" value="Bet v1-like"/>
    <property type="match status" value="2"/>
</dbReference>
<dbReference type="InterPro" id="IPR019587">
    <property type="entry name" value="Polyketide_cyclase/dehydratase"/>
</dbReference>